<dbReference type="PANTHER" id="PTHR46600">
    <property type="entry name" value="THAP DOMAIN-CONTAINING"/>
    <property type="match status" value="1"/>
</dbReference>
<comment type="caution">
    <text evidence="14">The sequence shown here is derived from an EMBL/GenBank/DDBJ whole genome shotgun (WGS) entry which is preliminary data.</text>
</comment>
<dbReference type="GO" id="GO:0008270">
    <property type="term" value="F:zinc ion binding"/>
    <property type="evidence" value="ECO:0007669"/>
    <property type="project" value="UniProtKB-KW"/>
</dbReference>
<dbReference type="Proteomes" id="UP001162162">
    <property type="component" value="Unassembled WGS sequence"/>
</dbReference>
<feature type="domain" description="THAP-type" evidence="13">
    <location>
        <begin position="1"/>
        <end position="89"/>
    </location>
</feature>
<evidence type="ECO:0000256" key="6">
    <source>
        <dbReference type="ARBA" id="ARBA00023015"/>
    </source>
</evidence>
<evidence type="ECO:0000256" key="4">
    <source>
        <dbReference type="ARBA" id="ARBA00022771"/>
    </source>
</evidence>
<evidence type="ECO:0000256" key="7">
    <source>
        <dbReference type="ARBA" id="ARBA00023054"/>
    </source>
</evidence>
<dbReference type="SUPFAM" id="SSF57716">
    <property type="entry name" value="Glucocorticoid receptor-like (DNA-binding domain)"/>
    <property type="match status" value="1"/>
</dbReference>
<proteinExistence type="inferred from homology"/>
<dbReference type="EMBL" id="JAPWTK010000357">
    <property type="protein sequence ID" value="KAJ8941711.1"/>
    <property type="molecule type" value="Genomic_DNA"/>
</dbReference>
<keyword evidence="10" id="KW-0539">Nucleus</keyword>
<organism evidence="14 15">
    <name type="scientific">Aromia moschata</name>
    <dbReference type="NCBI Taxonomy" id="1265417"/>
    <lineage>
        <taxon>Eukaryota</taxon>
        <taxon>Metazoa</taxon>
        <taxon>Ecdysozoa</taxon>
        <taxon>Arthropoda</taxon>
        <taxon>Hexapoda</taxon>
        <taxon>Insecta</taxon>
        <taxon>Pterygota</taxon>
        <taxon>Neoptera</taxon>
        <taxon>Endopterygota</taxon>
        <taxon>Coleoptera</taxon>
        <taxon>Polyphaga</taxon>
        <taxon>Cucujiformia</taxon>
        <taxon>Chrysomeloidea</taxon>
        <taxon>Cerambycidae</taxon>
        <taxon>Cerambycinae</taxon>
        <taxon>Callichromatini</taxon>
        <taxon>Aromia</taxon>
    </lineage>
</organism>
<dbReference type="PROSITE" id="PS50950">
    <property type="entry name" value="ZF_THAP"/>
    <property type="match status" value="1"/>
</dbReference>
<reference evidence="14" key="1">
    <citation type="journal article" date="2023" name="Insect Mol. Biol.">
        <title>Genome sequencing provides insights into the evolution of gene families encoding plant cell wall-degrading enzymes in longhorned beetles.</title>
        <authorList>
            <person name="Shin N.R."/>
            <person name="Okamura Y."/>
            <person name="Kirsch R."/>
            <person name="Pauchet Y."/>
        </authorList>
    </citation>
    <scope>NUCLEOTIDE SEQUENCE</scope>
    <source>
        <strain evidence="14">AMC_N1</strain>
    </source>
</reference>
<protein>
    <recommendedName>
        <fullName evidence="13">THAP-type domain-containing protein</fullName>
    </recommendedName>
</protein>
<evidence type="ECO:0000256" key="3">
    <source>
        <dbReference type="ARBA" id="ARBA00022723"/>
    </source>
</evidence>
<dbReference type="InterPro" id="IPR026516">
    <property type="entry name" value="THAP1/10"/>
</dbReference>
<evidence type="ECO:0000256" key="10">
    <source>
        <dbReference type="ARBA" id="ARBA00023242"/>
    </source>
</evidence>
<keyword evidence="3" id="KW-0479">Metal-binding</keyword>
<name>A0AAV8XTQ2_9CUCU</name>
<dbReference type="InterPro" id="IPR006612">
    <property type="entry name" value="THAP_Znf"/>
</dbReference>
<comment type="subcellular location">
    <subcellularLocation>
        <location evidence="1">Nucleus</location>
        <location evidence="1">Nucleoplasm</location>
    </subcellularLocation>
</comment>
<evidence type="ECO:0000256" key="9">
    <source>
        <dbReference type="ARBA" id="ARBA00023163"/>
    </source>
</evidence>
<dbReference type="PANTHER" id="PTHR46600:SF1">
    <property type="entry name" value="THAP DOMAIN-CONTAINING PROTEIN 1"/>
    <property type="match status" value="1"/>
</dbReference>
<keyword evidence="9" id="KW-0804">Transcription</keyword>
<dbReference type="AlphaFoldDB" id="A0AAV8XTQ2"/>
<evidence type="ECO:0000256" key="12">
    <source>
        <dbReference type="PROSITE-ProRule" id="PRU00309"/>
    </source>
</evidence>
<evidence type="ECO:0000256" key="2">
    <source>
        <dbReference type="ARBA" id="ARBA00006177"/>
    </source>
</evidence>
<gene>
    <name evidence="14" type="ORF">NQ318_023307</name>
</gene>
<accession>A0AAV8XTQ2</accession>
<dbReference type="SMART" id="SM00980">
    <property type="entry name" value="THAP"/>
    <property type="match status" value="1"/>
</dbReference>
<evidence type="ECO:0000313" key="15">
    <source>
        <dbReference type="Proteomes" id="UP001162162"/>
    </source>
</evidence>
<keyword evidence="4 12" id="KW-0863">Zinc-finger</keyword>
<evidence type="ECO:0000259" key="13">
    <source>
        <dbReference type="PROSITE" id="PS50950"/>
    </source>
</evidence>
<keyword evidence="8 12" id="KW-0238">DNA-binding</keyword>
<dbReference type="Pfam" id="PF05485">
    <property type="entry name" value="THAP"/>
    <property type="match status" value="1"/>
</dbReference>
<keyword evidence="5" id="KW-0862">Zinc</keyword>
<evidence type="ECO:0000256" key="8">
    <source>
        <dbReference type="ARBA" id="ARBA00023125"/>
    </source>
</evidence>
<keyword evidence="15" id="KW-1185">Reference proteome</keyword>
<evidence type="ECO:0000256" key="1">
    <source>
        <dbReference type="ARBA" id="ARBA00004642"/>
    </source>
</evidence>
<evidence type="ECO:0000256" key="11">
    <source>
        <dbReference type="ARBA" id="ARBA00023306"/>
    </source>
</evidence>
<comment type="similarity">
    <text evidence="2">Belongs to the THAP1 family.</text>
</comment>
<dbReference type="GO" id="GO:0043565">
    <property type="term" value="F:sequence-specific DNA binding"/>
    <property type="evidence" value="ECO:0007669"/>
    <property type="project" value="InterPro"/>
</dbReference>
<evidence type="ECO:0000313" key="14">
    <source>
        <dbReference type="EMBL" id="KAJ8941711.1"/>
    </source>
</evidence>
<keyword evidence="11" id="KW-0131">Cell cycle</keyword>
<keyword evidence="6" id="KW-0805">Transcription regulation</keyword>
<dbReference type="GO" id="GO:0005654">
    <property type="term" value="C:nucleoplasm"/>
    <property type="evidence" value="ECO:0007669"/>
    <property type="project" value="UniProtKB-SubCell"/>
</dbReference>
<keyword evidence="7" id="KW-0175">Coiled coil</keyword>
<sequence>MNKRTYGKVCCVVNCKNTQYNTKNVHFYSFSMKPHKVEQREKWIKAVRRRNADGSLWQPNKYTKICSEHFIGNAKSEHPLSPSFLPTIFPPCYLKSPPSEKFVKSVVAGSNEAIKPKIIKMSESESAKSFLDFNESVLESTLRNQETEEILPKYVDMSVQEHILPERIDKDSNLLVCNRFEKDGVCEVQTQANLQPICVIVSDKCCGSDVTVEEKCIGPDSNDLNDKLMIKC</sequence>
<evidence type="ECO:0000256" key="5">
    <source>
        <dbReference type="ARBA" id="ARBA00022833"/>
    </source>
</evidence>